<sequence>TGSKSAIMDSSSNSKQNLEDGLIDTIGSLGAELEKYQRGLETELKFVSALEQKLSQARARATSASAQADLLEEAVRKADIELSRLERATELAVRSTEMAKQHAGQMTERLRVHQETSKGEQERLAERVTRLEALARRMNVPEPEGGAAATSAVGGASGKPEMREFIRAAVIQRSLH</sequence>
<evidence type="ECO:0000313" key="4">
    <source>
        <dbReference type="EMBL" id="PAA91149.1"/>
    </source>
</evidence>
<feature type="region of interest" description="Disordered" evidence="2">
    <location>
        <begin position="100"/>
        <end position="123"/>
    </location>
</feature>
<keyword evidence="1" id="KW-0175">Coiled coil</keyword>
<proteinExistence type="predicted"/>
<accession>A0A267EEB8</accession>
<keyword evidence="5" id="KW-1185">Reference proteome</keyword>
<feature type="compositionally biased region" description="Basic and acidic residues" evidence="2">
    <location>
        <begin position="108"/>
        <end position="123"/>
    </location>
</feature>
<evidence type="ECO:0000313" key="3">
    <source>
        <dbReference type="EMBL" id="PAA59217.1"/>
    </source>
</evidence>
<comment type="caution">
    <text evidence="3">The sequence shown here is derived from an EMBL/GenBank/DDBJ whole genome shotgun (WGS) entry which is preliminary data.</text>
</comment>
<evidence type="ECO:0000256" key="2">
    <source>
        <dbReference type="SAM" id="MobiDB-lite"/>
    </source>
</evidence>
<evidence type="ECO:0000313" key="5">
    <source>
        <dbReference type="Proteomes" id="UP000215902"/>
    </source>
</evidence>
<organism evidence="3 5">
    <name type="scientific">Macrostomum lignano</name>
    <dbReference type="NCBI Taxonomy" id="282301"/>
    <lineage>
        <taxon>Eukaryota</taxon>
        <taxon>Metazoa</taxon>
        <taxon>Spiralia</taxon>
        <taxon>Lophotrochozoa</taxon>
        <taxon>Platyhelminthes</taxon>
        <taxon>Rhabditophora</taxon>
        <taxon>Macrostomorpha</taxon>
        <taxon>Macrostomida</taxon>
        <taxon>Macrostomidae</taxon>
        <taxon>Macrostomum</taxon>
    </lineage>
</organism>
<dbReference type="SUPFAM" id="SSF57997">
    <property type="entry name" value="Tropomyosin"/>
    <property type="match status" value="1"/>
</dbReference>
<name>A0A267EEB8_9PLAT</name>
<feature type="coiled-coil region" evidence="1">
    <location>
        <begin position="47"/>
        <end position="88"/>
    </location>
</feature>
<gene>
    <name evidence="3" type="ORF">BOX15_Mlig022868g2</name>
    <name evidence="4" type="ORF">BOX15_Mlig022868g5</name>
</gene>
<dbReference type="Proteomes" id="UP000215902">
    <property type="component" value="Unassembled WGS sequence"/>
</dbReference>
<dbReference type="EMBL" id="NIVC01000094">
    <property type="protein sequence ID" value="PAA91149.1"/>
    <property type="molecule type" value="Genomic_DNA"/>
</dbReference>
<feature type="non-terminal residue" evidence="3">
    <location>
        <position position="1"/>
    </location>
</feature>
<dbReference type="EMBL" id="NIVC01002286">
    <property type="protein sequence ID" value="PAA59217.1"/>
    <property type="molecule type" value="Genomic_DNA"/>
</dbReference>
<evidence type="ECO:0000256" key="1">
    <source>
        <dbReference type="SAM" id="Coils"/>
    </source>
</evidence>
<protein>
    <submittedName>
        <fullName evidence="3">Uncharacterized protein</fullName>
    </submittedName>
</protein>
<dbReference type="AlphaFoldDB" id="A0A267EEB8"/>
<reference evidence="3 5" key="1">
    <citation type="submission" date="2017-06" db="EMBL/GenBank/DDBJ databases">
        <title>A platform for efficient transgenesis in Macrostomum lignano, a flatworm model organism for stem cell research.</title>
        <authorList>
            <person name="Berezikov E."/>
        </authorList>
    </citation>
    <scope>NUCLEOTIDE SEQUENCE [LARGE SCALE GENOMIC DNA]</scope>
    <source>
        <strain evidence="3">DV1</strain>
        <tissue evidence="3">Whole organism</tissue>
    </source>
</reference>